<dbReference type="Pfam" id="PF05974">
    <property type="entry name" value="DUF892"/>
    <property type="match status" value="1"/>
</dbReference>
<dbReference type="HOGENOM" id="CLU_102561_2_0_5"/>
<evidence type="ECO:0000313" key="3">
    <source>
        <dbReference type="Proteomes" id="UP000001402"/>
    </source>
</evidence>
<reference evidence="2" key="1">
    <citation type="submission" date="2010-12" db="EMBL/GenBank/DDBJ databases">
        <title>Complete sequence of Rhodopseudomonas palustris DX-1.</title>
        <authorList>
            <consortium name="US DOE Joint Genome Institute"/>
            <person name="Lucas S."/>
            <person name="Copeland A."/>
            <person name="Lapidus A."/>
            <person name="Cheng J.-F."/>
            <person name="Goodwin L."/>
            <person name="Pitluck S."/>
            <person name="Misra M."/>
            <person name="Chertkov O."/>
            <person name="Detter J.C."/>
            <person name="Han C."/>
            <person name="Tapia R."/>
            <person name="Land M."/>
            <person name="Hauser L."/>
            <person name="Kyrpides N."/>
            <person name="Ivanova N."/>
            <person name="Ovchinnikova G."/>
            <person name="Logan B."/>
            <person name="Oda Y."/>
            <person name="Harwood C."/>
            <person name="Woyke T."/>
        </authorList>
    </citation>
    <scope>NUCLEOTIDE SEQUENCE [LARGE SCALE GENOMIC DNA]</scope>
    <source>
        <strain evidence="2">DX-1</strain>
    </source>
</reference>
<dbReference type="PANTHER" id="PTHR30565">
    <property type="entry name" value="PROTEIN YCIF"/>
    <property type="match status" value="1"/>
</dbReference>
<dbReference type="KEGG" id="rpx:Rpdx1_2071"/>
<dbReference type="AlphaFoldDB" id="E6VQ02"/>
<dbReference type="InterPro" id="IPR009078">
    <property type="entry name" value="Ferritin-like_SF"/>
</dbReference>
<accession>E6VQ02</accession>
<dbReference type="STRING" id="652103.Rpdx1_2071"/>
<dbReference type="InterPro" id="IPR047114">
    <property type="entry name" value="YciF"/>
</dbReference>
<evidence type="ECO:0000313" key="2">
    <source>
        <dbReference type="EMBL" id="ADU43679.1"/>
    </source>
</evidence>
<dbReference type="InterPro" id="IPR012347">
    <property type="entry name" value="Ferritin-like"/>
</dbReference>
<keyword evidence="1" id="KW-0175">Coiled coil</keyword>
<dbReference type="eggNOG" id="COG3685">
    <property type="taxonomic scope" value="Bacteria"/>
</dbReference>
<organism evidence="2 3">
    <name type="scientific">Rhodopseudomonas palustris (strain DX-1)</name>
    <dbReference type="NCBI Taxonomy" id="652103"/>
    <lineage>
        <taxon>Bacteria</taxon>
        <taxon>Pseudomonadati</taxon>
        <taxon>Pseudomonadota</taxon>
        <taxon>Alphaproteobacteria</taxon>
        <taxon>Hyphomicrobiales</taxon>
        <taxon>Nitrobacteraceae</taxon>
        <taxon>Rhodopseudomonas</taxon>
    </lineage>
</organism>
<feature type="coiled-coil region" evidence="1">
    <location>
        <begin position="46"/>
        <end position="73"/>
    </location>
</feature>
<dbReference type="InterPro" id="IPR010287">
    <property type="entry name" value="DUF892_YciF-like"/>
</dbReference>
<dbReference type="CDD" id="cd07909">
    <property type="entry name" value="YciF"/>
    <property type="match status" value="1"/>
</dbReference>
<dbReference type="Gene3D" id="1.20.1260.10">
    <property type="match status" value="1"/>
</dbReference>
<gene>
    <name evidence="2" type="ordered locus">Rpdx1_2071</name>
</gene>
<dbReference type="EMBL" id="CP002418">
    <property type="protein sequence ID" value="ADU43679.1"/>
    <property type="molecule type" value="Genomic_DNA"/>
</dbReference>
<dbReference type="SUPFAM" id="SSF47240">
    <property type="entry name" value="Ferritin-like"/>
    <property type="match status" value="1"/>
</dbReference>
<proteinExistence type="predicted"/>
<dbReference type="Proteomes" id="UP000001402">
    <property type="component" value="Chromosome"/>
</dbReference>
<dbReference type="BioCyc" id="RPAL652103:RPDX1_RS10155-MONOMER"/>
<dbReference type="PANTHER" id="PTHR30565:SF9">
    <property type="entry name" value="PROTEIN YCIF"/>
    <property type="match status" value="1"/>
</dbReference>
<protein>
    <submittedName>
        <fullName evidence="2">Uncharacterized protein</fullName>
    </submittedName>
</protein>
<sequence length="169" mass="18779">MGFFSKDIQTMEDLLLHGLRDIYYAEQQITKALPKMIEQATNRDLSQGLKAHLEETQKQIERLDQVFKKLGEKPSGVNCPAIDGLIQEADETAGEIADKTVLDAAIVANAQAVEHYEIARYGTLIAWAEELGHDDIVRFLTTNLNEEKAANTKLNTVALRKGVNRKAAS</sequence>
<evidence type="ECO:0000256" key="1">
    <source>
        <dbReference type="SAM" id="Coils"/>
    </source>
</evidence>
<dbReference type="OrthoDB" id="9795056at2"/>
<name>E6VQ02_RHOPX</name>